<name>A0ACB9KQ97_BAUVA</name>
<dbReference type="EMBL" id="CM039438">
    <property type="protein sequence ID" value="KAI4299403.1"/>
    <property type="molecule type" value="Genomic_DNA"/>
</dbReference>
<proteinExistence type="predicted"/>
<reference evidence="1 2" key="1">
    <citation type="journal article" date="2022" name="DNA Res.">
        <title>Chromosomal-level genome assembly of the orchid tree Bauhinia variegata (Leguminosae; Cercidoideae) supports the allotetraploid origin hypothesis of Bauhinia.</title>
        <authorList>
            <person name="Zhong Y."/>
            <person name="Chen Y."/>
            <person name="Zheng D."/>
            <person name="Pang J."/>
            <person name="Liu Y."/>
            <person name="Luo S."/>
            <person name="Meng S."/>
            <person name="Qian L."/>
            <person name="Wei D."/>
            <person name="Dai S."/>
            <person name="Zhou R."/>
        </authorList>
    </citation>
    <scope>NUCLEOTIDE SEQUENCE [LARGE SCALE GENOMIC DNA]</scope>
    <source>
        <strain evidence="1">BV-YZ2020</strain>
    </source>
</reference>
<organism evidence="1 2">
    <name type="scientific">Bauhinia variegata</name>
    <name type="common">Purple orchid tree</name>
    <name type="synonym">Phanera variegata</name>
    <dbReference type="NCBI Taxonomy" id="167791"/>
    <lineage>
        <taxon>Eukaryota</taxon>
        <taxon>Viridiplantae</taxon>
        <taxon>Streptophyta</taxon>
        <taxon>Embryophyta</taxon>
        <taxon>Tracheophyta</taxon>
        <taxon>Spermatophyta</taxon>
        <taxon>Magnoliopsida</taxon>
        <taxon>eudicotyledons</taxon>
        <taxon>Gunneridae</taxon>
        <taxon>Pentapetalae</taxon>
        <taxon>rosids</taxon>
        <taxon>fabids</taxon>
        <taxon>Fabales</taxon>
        <taxon>Fabaceae</taxon>
        <taxon>Cercidoideae</taxon>
        <taxon>Cercideae</taxon>
        <taxon>Bauhiniinae</taxon>
        <taxon>Bauhinia</taxon>
    </lineage>
</organism>
<evidence type="ECO:0000313" key="1">
    <source>
        <dbReference type="EMBL" id="KAI4299403.1"/>
    </source>
</evidence>
<keyword evidence="2" id="KW-1185">Reference proteome</keyword>
<dbReference type="Proteomes" id="UP000828941">
    <property type="component" value="Chromosome 13"/>
</dbReference>
<evidence type="ECO:0000313" key="2">
    <source>
        <dbReference type="Proteomes" id="UP000828941"/>
    </source>
</evidence>
<sequence length="211" mass="23220">MAARSPQRTGAYLESAAQRSFLHSPFAVDLKPDFGSAKTLEEKRNFYADYWSGRLRGTPLYTSPESVADFEDEYGVSPFSPMKGMFIQGPIFISFFLAETNMSEKMPSFKTGGASWFLVLTTPDPFYILPFLTPNNGGGLEGNLVACTMKNSSRGLAVLTVPFTAFPKAIFCYWITSNLFSLVYGTVLKVAGVMKTLGIPEIPVSEYIGYS</sequence>
<gene>
    <name evidence="1" type="ORF">L6164_032870</name>
</gene>
<comment type="caution">
    <text evidence="1">The sequence shown here is derived from an EMBL/GenBank/DDBJ whole genome shotgun (WGS) entry which is preliminary data.</text>
</comment>
<protein>
    <submittedName>
        <fullName evidence="1">Uncharacterized protein</fullName>
    </submittedName>
</protein>
<accession>A0ACB9KQ97</accession>